<dbReference type="AlphaFoldDB" id="A0A6N6RFZ2"/>
<dbReference type="InterPro" id="IPR012340">
    <property type="entry name" value="NA-bd_OB-fold"/>
</dbReference>
<evidence type="ECO:0000256" key="1">
    <source>
        <dbReference type="SAM" id="MobiDB-lite"/>
    </source>
</evidence>
<evidence type="ECO:0000313" key="4">
    <source>
        <dbReference type="Proteomes" id="UP000468650"/>
    </source>
</evidence>
<accession>A0A6N6RFZ2</accession>
<dbReference type="EMBL" id="WBVO01000005">
    <property type="protein sequence ID" value="KAB2810060.1"/>
    <property type="molecule type" value="Genomic_DNA"/>
</dbReference>
<feature type="region of interest" description="Disordered" evidence="1">
    <location>
        <begin position="1"/>
        <end position="83"/>
    </location>
</feature>
<gene>
    <name evidence="3" type="ORF">F8C67_07435</name>
</gene>
<dbReference type="RefSeq" id="WP_151667204.1">
    <property type="nucleotide sequence ID" value="NZ_WBVO01000005.1"/>
</dbReference>
<dbReference type="SMART" id="SM00357">
    <property type="entry name" value="CSP"/>
    <property type="match status" value="1"/>
</dbReference>
<feature type="domain" description="CSD" evidence="2">
    <location>
        <begin position="86"/>
        <end position="147"/>
    </location>
</feature>
<comment type="caution">
    <text evidence="3">The sequence shown here is derived from an EMBL/GenBank/DDBJ whole genome shotgun (WGS) entry which is preliminary data.</text>
</comment>
<sequence>MGRSQETYNKKEREKKKLQKKEAKAKRKAERQANSDSTGDNFTYVDKFGNFSDTPPPPAEKTKAEDIIIGTPKKEDRMDEEELATERSGVVTFFNDGKGYGFIKDKVSQESIFVHVNNTTETIIEGNLVTFEIEKGPKGPTAVNVAVKR</sequence>
<dbReference type="InterPro" id="IPR011129">
    <property type="entry name" value="CSD"/>
</dbReference>
<dbReference type="InterPro" id="IPR050181">
    <property type="entry name" value="Cold_shock_domain"/>
</dbReference>
<dbReference type="OrthoDB" id="1493235at2"/>
<feature type="compositionally biased region" description="Basic residues" evidence="1">
    <location>
        <begin position="13"/>
        <end position="29"/>
    </location>
</feature>
<proteinExistence type="predicted"/>
<dbReference type="GO" id="GO:0005829">
    <property type="term" value="C:cytosol"/>
    <property type="evidence" value="ECO:0007669"/>
    <property type="project" value="UniProtKB-ARBA"/>
</dbReference>
<dbReference type="Gene3D" id="2.40.50.140">
    <property type="entry name" value="Nucleic acid-binding proteins"/>
    <property type="match status" value="1"/>
</dbReference>
<reference evidence="3 4" key="1">
    <citation type="submission" date="2019-09" db="EMBL/GenBank/DDBJ databases">
        <title>Genomes of family Cryomorphaceae.</title>
        <authorList>
            <person name="Bowman J.P."/>
        </authorList>
    </citation>
    <scope>NUCLEOTIDE SEQUENCE [LARGE SCALE GENOMIC DNA]</scope>
    <source>
        <strain evidence="3 4">LMG 25704</strain>
    </source>
</reference>
<evidence type="ECO:0000313" key="3">
    <source>
        <dbReference type="EMBL" id="KAB2810060.1"/>
    </source>
</evidence>
<dbReference type="GO" id="GO:0003676">
    <property type="term" value="F:nucleic acid binding"/>
    <property type="evidence" value="ECO:0007669"/>
    <property type="project" value="InterPro"/>
</dbReference>
<organism evidence="3 4">
    <name type="scientific">Phaeocystidibacter luteus</name>
    <dbReference type="NCBI Taxonomy" id="911197"/>
    <lineage>
        <taxon>Bacteria</taxon>
        <taxon>Pseudomonadati</taxon>
        <taxon>Bacteroidota</taxon>
        <taxon>Flavobacteriia</taxon>
        <taxon>Flavobacteriales</taxon>
        <taxon>Phaeocystidibacteraceae</taxon>
        <taxon>Phaeocystidibacter</taxon>
    </lineage>
</organism>
<dbReference type="PROSITE" id="PS51857">
    <property type="entry name" value="CSD_2"/>
    <property type="match status" value="1"/>
</dbReference>
<evidence type="ECO:0000259" key="2">
    <source>
        <dbReference type="PROSITE" id="PS51857"/>
    </source>
</evidence>
<name>A0A6N6RFZ2_9FLAO</name>
<dbReference type="SUPFAM" id="SSF50249">
    <property type="entry name" value="Nucleic acid-binding proteins"/>
    <property type="match status" value="1"/>
</dbReference>
<dbReference type="CDD" id="cd04458">
    <property type="entry name" value="CSP_CDS"/>
    <property type="match status" value="1"/>
</dbReference>
<dbReference type="Pfam" id="PF00313">
    <property type="entry name" value="CSD"/>
    <property type="match status" value="1"/>
</dbReference>
<keyword evidence="4" id="KW-1185">Reference proteome</keyword>
<protein>
    <submittedName>
        <fullName evidence="3">Cold shock domain-containing protein</fullName>
    </submittedName>
</protein>
<dbReference type="PRINTS" id="PR00050">
    <property type="entry name" value="COLDSHOCK"/>
</dbReference>
<feature type="compositionally biased region" description="Basic and acidic residues" evidence="1">
    <location>
        <begin position="60"/>
        <end position="77"/>
    </location>
</feature>
<dbReference type="InterPro" id="IPR002059">
    <property type="entry name" value="CSP_DNA-bd"/>
</dbReference>
<dbReference type="Proteomes" id="UP000468650">
    <property type="component" value="Unassembled WGS sequence"/>
</dbReference>
<dbReference type="PANTHER" id="PTHR11544">
    <property type="entry name" value="COLD SHOCK DOMAIN CONTAINING PROTEINS"/>
    <property type="match status" value="1"/>
</dbReference>